<evidence type="ECO:0000313" key="1">
    <source>
        <dbReference type="EMBL" id="NYT72218.1"/>
    </source>
</evidence>
<dbReference type="EMBL" id="JACCGK010000005">
    <property type="protein sequence ID" value="NYT72218.1"/>
    <property type="molecule type" value="Genomic_DNA"/>
</dbReference>
<comment type="caution">
    <text evidence="1">The sequence shown here is derived from an EMBL/GenBank/DDBJ whole genome shotgun (WGS) entry which is preliminary data.</text>
</comment>
<sequence>MLISDYRPTISLGYCEANTHFELCRFEYLGELKNITTTPRSSEAMKAARVLA</sequence>
<keyword evidence="2" id="KW-1185">Reference proteome</keyword>
<dbReference type="RefSeq" id="WP_180091165.1">
    <property type="nucleotide sequence ID" value="NZ_CAXAZJ010000003.1"/>
</dbReference>
<reference evidence="1 2" key="1">
    <citation type="submission" date="2020-07" db="EMBL/GenBank/DDBJ databases">
        <title>Halomonas sp. QX-2 draft genome sequence.</title>
        <authorList>
            <person name="Qiu X."/>
        </authorList>
    </citation>
    <scope>NUCLEOTIDE SEQUENCE [LARGE SCALE GENOMIC DNA]</scope>
    <source>
        <strain evidence="1 2">QX-2</strain>
    </source>
</reference>
<gene>
    <name evidence="1" type="ORF">HZU72_07225</name>
</gene>
<organism evidence="1 2">
    <name type="scientific">Vreelandella sedimenti</name>
    <dbReference type="NCBI Taxonomy" id="2729618"/>
    <lineage>
        <taxon>Bacteria</taxon>
        <taxon>Pseudomonadati</taxon>
        <taxon>Pseudomonadota</taxon>
        <taxon>Gammaproteobacteria</taxon>
        <taxon>Oceanospirillales</taxon>
        <taxon>Halomonadaceae</taxon>
        <taxon>Vreelandella</taxon>
    </lineage>
</organism>
<name>A0A7Z0SMJ8_9GAMM</name>
<dbReference type="AlphaFoldDB" id="A0A7Z0SMJ8"/>
<evidence type="ECO:0000313" key="2">
    <source>
        <dbReference type="Proteomes" id="UP000520876"/>
    </source>
</evidence>
<protein>
    <submittedName>
        <fullName evidence="1">Uncharacterized protein</fullName>
    </submittedName>
</protein>
<proteinExistence type="predicted"/>
<accession>A0A7Z0SMJ8</accession>
<dbReference type="Proteomes" id="UP000520876">
    <property type="component" value="Unassembled WGS sequence"/>
</dbReference>